<dbReference type="PANTHER" id="PTHR14187:SF5">
    <property type="entry name" value="HEAT SHOCK 70 KDA PROTEIN 12A"/>
    <property type="match status" value="1"/>
</dbReference>
<protein>
    <submittedName>
        <fullName evidence="1">Uncharacterized protein</fullName>
    </submittedName>
</protein>
<comment type="caution">
    <text evidence="1">The sequence shown here is derived from an EMBL/GenBank/DDBJ whole genome shotgun (WGS) entry which is preliminary data.</text>
</comment>
<accession>A0A9D4I8I4</accession>
<dbReference type="EMBL" id="JAIWYP010000010">
    <property type="protein sequence ID" value="KAH3752229.1"/>
    <property type="molecule type" value="Genomic_DNA"/>
</dbReference>
<reference evidence="1" key="1">
    <citation type="journal article" date="2019" name="bioRxiv">
        <title>The Genome of the Zebra Mussel, Dreissena polymorpha: A Resource for Invasive Species Research.</title>
        <authorList>
            <person name="McCartney M.A."/>
            <person name="Auch B."/>
            <person name="Kono T."/>
            <person name="Mallez S."/>
            <person name="Zhang Y."/>
            <person name="Obille A."/>
            <person name="Becker A."/>
            <person name="Abrahante J.E."/>
            <person name="Garbe J."/>
            <person name="Badalamenti J.P."/>
            <person name="Herman A."/>
            <person name="Mangelson H."/>
            <person name="Liachko I."/>
            <person name="Sullivan S."/>
            <person name="Sone E.D."/>
            <person name="Koren S."/>
            <person name="Silverstein K.A.T."/>
            <person name="Beckman K.B."/>
            <person name="Gohl D.M."/>
        </authorList>
    </citation>
    <scope>NUCLEOTIDE SEQUENCE</scope>
    <source>
        <strain evidence="1">Duluth1</strain>
        <tissue evidence="1">Whole animal</tissue>
    </source>
</reference>
<dbReference type="Gene3D" id="3.30.420.40">
    <property type="match status" value="1"/>
</dbReference>
<proteinExistence type="predicted"/>
<dbReference type="Proteomes" id="UP000828390">
    <property type="component" value="Unassembled WGS sequence"/>
</dbReference>
<evidence type="ECO:0000313" key="2">
    <source>
        <dbReference type="Proteomes" id="UP000828390"/>
    </source>
</evidence>
<dbReference type="PANTHER" id="PTHR14187">
    <property type="entry name" value="ALPHA KINASE/ELONGATION FACTOR 2 KINASE"/>
    <property type="match status" value="1"/>
</dbReference>
<name>A0A9D4I8I4_DREPO</name>
<reference evidence="1" key="2">
    <citation type="submission" date="2020-11" db="EMBL/GenBank/DDBJ databases">
        <authorList>
            <person name="McCartney M.A."/>
            <person name="Auch B."/>
            <person name="Kono T."/>
            <person name="Mallez S."/>
            <person name="Becker A."/>
            <person name="Gohl D.M."/>
            <person name="Silverstein K.A.T."/>
            <person name="Koren S."/>
            <person name="Bechman K.B."/>
            <person name="Herman A."/>
            <person name="Abrahante J.E."/>
            <person name="Garbe J."/>
        </authorList>
    </citation>
    <scope>NUCLEOTIDE SEQUENCE</scope>
    <source>
        <strain evidence="1">Duluth1</strain>
        <tissue evidence="1">Whole animal</tissue>
    </source>
</reference>
<dbReference type="AlphaFoldDB" id="A0A9D4I8I4"/>
<keyword evidence="2" id="KW-1185">Reference proteome</keyword>
<gene>
    <name evidence="1" type="ORF">DPMN_186844</name>
</gene>
<evidence type="ECO:0000313" key="1">
    <source>
        <dbReference type="EMBL" id="KAH3752229.1"/>
    </source>
</evidence>
<sequence length="434" mass="49863">MDLFGFGNKPHVVAAIGLGDSRFRYGYVYLTTIADLATSFRGIHVQEDRGPSIVLLTSNRKFHSLGRDAETFYRSLADEVKKHYFFIKDINEITEHHEHTFIVKDTEGRQHDLEKIFRDVFVNFRELIDDCVRIKYKSHVGRWVVNTPGNWSASLRMIVTSAAENAGMILMRLRVVTDTEAAFAICRYGDYKPIVLGSKVLLVQLYELKTNISILEYEEETLIAELNTETVSSLGEATVSETLTAFMKSLIGAEIWEKFECDFPSEHRSFIESFIEKSRTFSRVISKDTTIYMPLDKTLQSYITDQTGHSIKTLIHEKYKADESPVEYSYQTESEGIVFNLHIMDILFMFVPVIKELIYETLRKAEAEAISKLWLVGDFAQSRYVREALEVEFSSRIYIFYPLDCENAKLKGSLIMGKEDAICRVVNRNELNAA</sequence>
<organism evidence="1 2">
    <name type="scientific">Dreissena polymorpha</name>
    <name type="common">Zebra mussel</name>
    <name type="synonym">Mytilus polymorpha</name>
    <dbReference type="NCBI Taxonomy" id="45954"/>
    <lineage>
        <taxon>Eukaryota</taxon>
        <taxon>Metazoa</taxon>
        <taxon>Spiralia</taxon>
        <taxon>Lophotrochozoa</taxon>
        <taxon>Mollusca</taxon>
        <taxon>Bivalvia</taxon>
        <taxon>Autobranchia</taxon>
        <taxon>Heteroconchia</taxon>
        <taxon>Euheterodonta</taxon>
        <taxon>Imparidentia</taxon>
        <taxon>Neoheterodontei</taxon>
        <taxon>Myida</taxon>
        <taxon>Dreissenoidea</taxon>
        <taxon>Dreissenidae</taxon>
        <taxon>Dreissena</taxon>
    </lineage>
</organism>